<feature type="region of interest" description="Disordered" evidence="1">
    <location>
        <begin position="1499"/>
        <end position="1525"/>
    </location>
</feature>
<keyword evidence="3" id="KW-1185">Reference proteome</keyword>
<dbReference type="Pfam" id="PF14776">
    <property type="entry name" value="UNC-79"/>
    <property type="match status" value="1"/>
</dbReference>
<dbReference type="PANTHER" id="PTHR21696">
    <property type="entry name" value="PROTEIN UNC-79 HOMOLOG"/>
    <property type="match status" value="1"/>
</dbReference>
<dbReference type="GeneTree" id="ENSGT00390000011802"/>
<evidence type="ECO:0000313" key="2">
    <source>
        <dbReference type="Ensembl" id="ENSCCRP00000126196.1"/>
    </source>
</evidence>
<dbReference type="PANTHER" id="PTHR21696:SF2">
    <property type="entry name" value="PROTEIN UNC-79 HOMOLOG"/>
    <property type="match status" value="1"/>
</dbReference>
<feature type="region of interest" description="Disordered" evidence="1">
    <location>
        <begin position="1331"/>
        <end position="1373"/>
    </location>
</feature>
<sequence>MISTLATFPPFLHKDIIEYLSTSFLPMAILGSTRREGGVPAYVNLSASSMLMVAMQYTSNPVYHCQLLECLMKYKQEVWKDLLYVISYGPSQVKPPAVQMLFHYWPNLKPPGAISEYRGLQYTAWNPIHCQHLECQNSINKPAVKMCIDPTLSVALGDKPPPLFICEECSQRITGDHAEWLVDVLLPQGQCSHVRRAVVTCFSAGCCGRHGNRPVRYCKRCHVNHHSTEVGASAETHLYQTSPPPINTRECGAEELVCTVEAVISLLKEAEIHAEQREFELNRRRQMGLSSSHHSLDNLEFDNKEDDQHDQRLLSQFGIWFLVSLCTPSENTPTESLARLVSMVFQWFHSTAYMMDDEVGSLVEKLKPQFVTKWLKTVCDVRFDVMVMCLLPKPVEFARVGGYWDKSCSTVTQLKEGLNRILCLIPYNVISQPLWECFMPEWLEAIRTEVPDHQLKEFREVLSKMFDIELCPLPFSMEEMFGFISCRFSGYPASVQEQALLWLHVLSELDIVVPLQLLISMFSDGVNSLKELANQRRARAADLSGNAGVRRVSVVSDPGRRGQHNNLSPFPSPFRSPFRSPLHCSPFKNLGHAAGNCALDLDCDDDDMNLGCFILMFDLVLKQMELQDEVLVLGLESSLGRDVVGIINSVLQAPWGGSHTCQKDEKALECSLCQSSILCYQLACDLLQRLTPREETRLVVRLVCSIAGSALTSVVFILTMYQGITFSVSVFCSLALKNSADRKFSYLQLPVSLKLLYTILQEMSKFEEPDILFNMLSCLKMLCLHGECLYHARKDHPQFLAYIQEKMLIPSLWSMLRSEFCQLAALSVPQLLHALALSHGADIFWRLVDSSFNSQDWKIRFEAVERVAVLCRFLDMGSITKSHVLKYSLAHAFCCFLASIEDVNPAVATRARLLLDSIKRPALQGLCLCLDFQFDTVVRDRPVILSKLLLLHSLRQEIPALSWEFFVNRFETLSLEAQLHLDCNKEFPFPTTITAVRTNVANLSDAAMWKIRRARFARNRQKSVRSLRESVKGSSGSKRTFSLPETLCNKLRESSPPEDDSVIKDLLPEDTGIDHQTVHQLIMVLMKFMAKDKSSAEADIGSAKAFNTVKRHLYVLLGYDQQMGCFMITPQKMRSSTCFNAFIAGISRVMDYNIGLGKQLLPLVVQVLKYCTCPQLRPNFQEPPRCSLWALKPHTRQMWLKALLVILYKYPYRDMDMSKEVVLHLIHITINTLNAQYHSCRSHVSAGPLYSDNSNISRYSEKEKGEIELAEYKEGGALQDTLLYSSREDSNSKKKRLQAMHKQKSLDISNTDSILFNLDEHRRKSCIDRCDLQEPSSSSSISRQQHRAQHHGKDSSNGHSVTNRRGSSAQNNSIRPIIPEVRLSCMETFEDKPVGLDSPLAAPALDKDDPDLIDLSSDCTSIPEKHSILSLSDSDSLVFEPLPPLRIVESNEDLFEALRLPGGVLSKPEDPSAASISTAAHSPPVVQVSIEDCTKNDMLKPSAISSPASLELPDSTAPQEGTMTLKQKRDLFRKTSHMPNASLDDSCTQPEGIGGTSPSSRSVVLQIPVDALESLDPLNTEGAGDEDNDETDERDSDPKPDDESDEAEFKIQIVPRQRKERKIAVSAIQREYLDISFNTIDKMREPAAESDAKSLSNLEKPRESASAPALEAAVPETSHRSSVSTQYRQVKRGSLGAVTMSQLMKRQLKHQSSAPQNINTWDTGQICKRGKNVPMFCVFSAGPVKTSLLSAPSTASMFVPAPEDFSDEQPTTMADRCRDCGAVLEEYDEETLALAVVVLSMFIHLSPDLAAPLLLEIMQSVGRYTLFSVCVCSMLIPGNVAGVAKQFLRCVLHQLAPNGILPQLFQSNIKDGSFLRTLATSLIDFNELSSVAALSQLLEGLNNKKTLPAGGTILHCLDNIATFMETLPMDSPSNLWTTICNQFHTFLTKLPAVLPLKCPLDSSLRIIICLLKIPVTNATRSLLEPFSKLLSFVLQYGVFSLSYLVELCGLCYKTFSKERDKFYMSRVVVLELLQALKFKSSIPDTNLLLLVQFVCTDIGTRLAESTILQKHMISALPGCTTAAMECLRQYLSELLDFIADMHTLTKLKSHMKACCQPLHEDTFGGNLKVGLAQIAAMEISKGNHRDNKAVIRYLPWLYHPPSAMQQGPKEFIECVSHIRQLSWLLLGSLTHSALHQGSSCCMPIPLDAGSHIADHLIVILIGFPEQSKTSVLHMCSLFHAFMFAQLWTIYCEQAAANPTNQNQNEFSSCAILTGLEFWSRVTPSILQLMAHNKVMVEMVCLHVISLMEALQECNSTIFVKLIPMWLPMIQSNLNHLSAGLQLRLQAIQNRVNHQCLQNPGSGTFPLTLRKWLQCTQFKMAQVEIQSSEAASQFYPM</sequence>
<evidence type="ECO:0000313" key="3">
    <source>
        <dbReference type="Proteomes" id="UP001108240"/>
    </source>
</evidence>
<accession>A0A9J7Z4V1</accession>
<dbReference type="Ensembl" id="ENSCCRT00000161209.1">
    <property type="protein sequence ID" value="ENSCCRP00000126196.1"/>
    <property type="gene ID" value="ENSCCRG00000022769.2"/>
</dbReference>
<name>A0A9J7Z4V1_CYPCA</name>
<protein>
    <submittedName>
        <fullName evidence="2">Unc-79 homolog, NALCN channel complex subunit</fullName>
    </submittedName>
</protein>
<feature type="compositionally biased region" description="Polar residues" evidence="1">
    <location>
        <begin position="1537"/>
        <end position="1549"/>
    </location>
</feature>
<organism evidence="2 3">
    <name type="scientific">Cyprinus carpio carpio</name>
    <dbReference type="NCBI Taxonomy" id="630221"/>
    <lineage>
        <taxon>Eukaryota</taxon>
        <taxon>Metazoa</taxon>
        <taxon>Chordata</taxon>
        <taxon>Craniata</taxon>
        <taxon>Vertebrata</taxon>
        <taxon>Euteleostomi</taxon>
        <taxon>Actinopterygii</taxon>
        <taxon>Neopterygii</taxon>
        <taxon>Teleostei</taxon>
        <taxon>Ostariophysi</taxon>
        <taxon>Cypriniformes</taxon>
        <taxon>Cyprinidae</taxon>
        <taxon>Cyprininae</taxon>
        <taxon>Cyprinus</taxon>
    </lineage>
</organism>
<feature type="compositionally biased region" description="Polar residues" evidence="1">
    <location>
        <begin position="1516"/>
        <end position="1525"/>
    </location>
</feature>
<dbReference type="Proteomes" id="UP001108240">
    <property type="component" value="Unplaced"/>
</dbReference>
<feature type="region of interest" description="Disordered" evidence="1">
    <location>
        <begin position="1537"/>
        <end position="1609"/>
    </location>
</feature>
<feature type="region of interest" description="Disordered" evidence="1">
    <location>
        <begin position="1648"/>
        <end position="1688"/>
    </location>
</feature>
<reference evidence="2" key="1">
    <citation type="submission" date="2025-08" db="UniProtKB">
        <authorList>
            <consortium name="Ensembl"/>
        </authorList>
    </citation>
    <scope>IDENTIFICATION</scope>
</reference>
<dbReference type="InterPro" id="IPR024855">
    <property type="entry name" value="UNC79"/>
</dbReference>
<feature type="compositionally biased region" description="Acidic residues" evidence="1">
    <location>
        <begin position="1583"/>
        <end position="1595"/>
    </location>
</feature>
<proteinExistence type="predicted"/>
<evidence type="ECO:0000256" key="1">
    <source>
        <dbReference type="SAM" id="MobiDB-lite"/>
    </source>
</evidence>
<feature type="compositionally biased region" description="Polar residues" evidence="1">
    <location>
        <begin position="1357"/>
        <end position="1373"/>
    </location>
</feature>
<reference evidence="2" key="2">
    <citation type="submission" date="2025-09" db="UniProtKB">
        <authorList>
            <consortium name="Ensembl"/>
        </authorList>
    </citation>
    <scope>IDENTIFICATION</scope>
</reference>